<dbReference type="Gene3D" id="1.25.40.10">
    <property type="entry name" value="Tetratricopeptide repeat domain"/>
    <property type="match status" value="1"/>
</dbReference>
<dbReference type="Gene3D" id="2.40.50.550">
    <property type="match status" value="1"/>
</dbReference>
<evidence type="ECO:0000259" key="5">
    <source>
        <dbReference type="Pfam" id="PF16669"/>
    </source>
</evidence>
<dbReference type="InterPro" id="IPR019734">
    <property type="entry name" value="TPR_rpt"/>
</dbReference>
<dbReference type="EMBL" id="CAJGYM010000106">
    <property type="protein sequence ID" value="CAD6197846.1"/>
    <property type="molecule type" value="Genomic_DNA"/>
</dbReference>
<protein>
    <recommendedName>
        <fullName evidence="8">Tetratricopeptide repeat protein 5 OB fold domain-containing protein</fullName>
    </recommendedName>
</protein>
<dbReference type="InterPro" id="IPR011990">
    <property type="entry name" value="TPR-like_helical_dom_sf"/>
</dbReference>
<dbReference type="GO" id="GO:0005829">
    <property type="term" value="C:cytosol"/>
    <property type="evidence" value="ECO:0007669"/>
    <property type="project" value="TreeGrafter"/>
</dbReference>
<feature type="repeat" description="TPR" evidence="2">
    <location>
        <begin position="311"/>
        <end position="344"/>
    </location>
</feature>
<proteinExistence type="inferred from homology"/>
<evidence type="ECO:0000256" key="3">
    <source>
        <dbReference type="SAM" id="MobiDB-lite"/>
    </source>
</evidence>
<dbReference type="Pfam" id="PF16669">
    <property type="entry name" value="TTC5_OB"/>
    <property type="match status" value="1"/>
</dbReference>
<keyword evidence="7" id="KW-1185">Reference proteome</keyword>
<dbReference type="PANTHER" id="PTHR13596">
    <property type="entry name" value="SMALL EDRK-RICH FACTOR 1"/>
    <property type="match status" value="1"/>
</dbReference>
<evidence type="ECO:0000256" key="2">
    <source>
        <dbReference type="PROSITE-ProRule" id="PRU00339"/>
    </source>
</evidence>
<reference evidence="6" key="1">
    <citation type="submission" date="2020-10" db="EMBL/GenBank/DDBJ databases">
        <authorList>
            <person name="Kikuchi T."/>
        </authorList>
    </citation>
    <scope>NUCLEOTIDE SEQUENCE</scope>
    <source>
        <strain evidence="6">NKZ352</strain>
    </source>
</reference>
<dbReference type="OrthoDB" id="423589at2759"/>
<gene>
    <name evidence="6" type="ORF">CAUJ_LOCUS13753</name>
</gene>
<feature type="domain" description="Tetratricopeptide repeat protein 5 OB fold" evidence="5">
    <location>
        <begin position="405"/>
        <end position="525"/>
    </location>
</feature>
<feature type="compositionally biased region" description="Basic and acidic residues" evidence="3">
    <location>
        <begin position="1"/>
        <end position="23"/>
    </location>
</feature>
<evidence type="ECO:0000259" key="4">
    <source>
        <dbReference type="Pfam" id="PF04419"/>
    </source>
</evidence>
<feature type="repeat" description="TPR" evidence="2">
    <location>
        <begin position="188"/>
        <end position="221"/>
    </location>
</feature>
<feature type="domain" description="Small EDRK-rich factor-like N-terminal" evidence="4">
    <location>
        <begin position="1"/>
        <end position="32"/>
    </location>
</feature>
<comment type="similarity">
    <text evidence="1">Belongs to the SERF family.</text>
</comment>
<dbReference type="SUPFAM" id="SSF48452">
    <property type="entry name" value="TPR-like"/>
    <property type="match status" value="1"/>
</dbReference>
<dbReference type="Pfam" id="PF04419">
    <property type="entry name" value="SERF-like_N"/>
    <property type="match status" value="1"/>
</dbReference>
<accession>A0A8S1HPB2</accession>
<organism evidence="6 7">
    <name type="scientific">Caenorhabditis auriculariae</name>
    <dbReference type="NCBI Taxonomy" id="2777116"/>
    <lineage>
        <taxon>Eukaryota</taxon>
        <taxon>Metazoa</taxon>
        <taxon>Ecdysozoa</taxon>
        <taxon>Nematoda</taxon>
        <taxon>Chromadorea</taxon>
        <taxon>Rhabditida</taxon>
        <taxon>Rhabditina</taxon>
        <taxon>Rhabditomorpha</taxon>
        <taxon>Rhabditoidea</taxon>
        <taxon>Rhabditidae</taxon>
        <taxon>Peloderinae</taxon>
        <taxon>Caenorhabditis</taxon>
    </lineage>
</organism>
<dbReference type="InterPro" id="IPR007513">
    <property type="entry name" value="SERF-like_N"/>
</dbReference>
<evidence type="ECO:0008006" key="8">
    <source>
        <dbReference type="Google" id="ProtNLM"/>
    </source>
</evidence>
<evidence type="ECO:0000256" key="1">
    <source>
        <dbReference type="ARBA" id="ARBA00007309"/>
    </source>
</evidence>
<keyword evidence="2" id="KW-0802">TPR repeat</keyword>
<dbReference type="SMART" id="SM00028">
    <property type="entry name" value="TPR"/>
    <property type="match status" value="2"/>
</dbReference>
<dbReference type="PANTHER" id="PTHR13596:SF0">
    <property type="entry name" value="SI:CH211-39K3.2-RELATED"/>
    <property type="match status" value="1"/>
</dbReference>
<dbReference type="InterPro" id="IPR040211">
    <property type="entry name" value="SERF1/2-like"/>
</dbReference>
<feature type="region of interest" description="Disordered" evidence="3">
    <location>
        <begin position="1"/>
        <end position="43"/>
    </location>
</feature>
<comment type="caution">
    <text evidence="6">The sequence shown here is derived from an EMBL/GenBank/DDBJ whole genome shotgun (WGS) entry which is preliminary data.</text>
</comment>
<dbReference type="AlphaFoldDB" id="A0A8S1HPB2"/>
<dbReference type="InterPro" id="IPR032076">
    <property type="entry name" value="TTC5_OB"/>
</dbReference>
<dbReference type="PROSITE" id="PS50005">
    <property type="entry name" value="TPR"/>
    <property type="match status" value="2"/>
</dbReference>
<dbReference type="InterPro" id="IPR038645">
    <property type="entry name" value="TTC5_OB_sf"/>
</dbReference>
<name>A0A8S1HPB2_9PELO</name>
<evidence type="ECO:0000313" key="7">
    <source>
        <dbReference type="Proteomes" id="UP000835052"/>
    </source>
</evidence>
<dbReference type="Proteomes" id="UP000835052">
    <property type="component" value="Unassembled WGS sequence"/>
</dbReference>
<evidence type="ECO:0000313" key="6">
    <source>
        <dbReference type="EMBL" id="CAD6197846.1"/>
    </source>
</evidence>
<sequence length="532" mass="58689">MTRGNQRDLAREKNLKKLQEQKKRAGANAKDGNAGLSTDSRMNRDAEIMRIKQEKAAAKKAAEDAAKGSDSGKVAKYEINSYRIPKAFLRHAIRMSSPESLATQLAEFRDKFAELHPESSEEDECCAVRQRAVQFIRAEIPAIDEHAVPVTKAAYFLACGRLLNVSHCFDPVAEVLLSSAVKLDPLLHDAWFELGQCLTKKPDIEFAVSCFEESIRLQKSGNVMSAMAVALRSQASRCESDAEKTALRTKALTLAREAVVINPTSGNGYLALATGCFVEFFSSSQTKFPFLDESIKYYGKALQCPDQTRNPELHLNFATALRYREDFGSALQHLKEAVKLDPRDSLNSRQRLTALVNYLEKFSDAVEKKGRLKMKRLQTLVAALQASTCAFIQSSEAKNSLAVATKSIDDLQIGPNLNTIIHAKIVATIPHDDIVPLTFVVCDVNERCCAVTVYNCAPNFGFVIGDTIDIAEPFLKEAENIELSTSCDATTSPTRAIPLLRWIRVRSPRLLCRNGQPTASAVVAPTQLTIES</sequence>